<comment type="subcellular location">
    <subcellularLocation>
        <location evidence="1">Cell membrane</location>
        <topology evidence="1">Multi-pass membrane protein</topology>
    </subcellularLocation>
</comment>
<evidence type="ECO:0000256" key="5">
    <source>
        <dbReference type="ARBA" id="ARBA00023136"/>
    </source>
</evidence>
<dbReference type="Pfam" id="PF01292">
    <property type="entry name" value="Ni_hydr_CYTB"/>
    <property type="match status" value="1"/>
</dbReference>
<dbReference type="PANTHER" id="PTHR30485:SF2">
    <property type="entry name" value="BLL0597 PROTEIN"/>
    <property type="match status" value="1"/>
</dbReference>
<keyword evidence="2" id="KW-1003">Cell membrane</keyword>
<feature type="domain" description="Cytochrome b561 bacterial/Ni-hydrogenase" evidence="7">
    <location>
        <begin position="17"/>
        <end position="193"/>
    </location>
</feature>
<organism evidence="8 9">
    <name type="scientific">Paracoccus jeotgali</name>
    <dbReference type="NCBI Taxonomy" id="2065379"/>
    <lineage>
        <taxon>Bacteria</taxon>
        <taxon>Pseudomonadati</taxon>
        <taxon>Pseudomonadota</taxon>
        <taxon>Alphaproteobacteria</taxon>
        <taxon>Rhodobacterales</taxon>
        <taxon>Paracoccaceae</taxon>
        <taxon>Paracoccus</taxon>
    </lineage>
</organism>
<evidence type="ECO:0000313" key="9">
    <source>
        <dbReference type="Proteomes" id="UP000234882"/>
    </source>
</evidence>
<dbReference type="InterPro" id="IPR051542">
    <property type="entry name" value="Hydrogenase_cytochrome"/>
</dbReference>
<keyword evidence="5 6" id="KW-0472">Membrane</keyword>
<keyword evidence="4 6" id="KW-1133">Transmembrane helix</keyword>
<dbReference type="EMBL" id="CP025583">
    <property type="protein sequence ID" value="AUM73238.1"/>
    <property type="molecule type" value="Genomic_DNA"/>
</dbReference>
<dbReference type="OrthoDB" id="196472at2"/>
<evidence type="ECO:0000256" key="4">
    <source>
        <dbReference type="ARBA" id="ARBA00022989"/>
    </source>
</evidence>
<gene>
    <name evidence="8" type="ORF">CYR75_02060</name>
</gene>
<evidence type="ECO:0000256" key="6">
    <source>
        <dbReference type="SAM" id="Phobius"/>
    </source>
</evidence>
<dbReference type="AlphaFoldDB" id="A0A2K9MC77"/>
<reference evidence="9" key="1">
    <citation type="submission" date="2017-12" db="EMBL/GenBank/DDBJ databases">
        <title>Genomic analysis of Paracoccus sp. CBA4604.</title>
        <authorList>
            <person name="Roh S.W."/>
            <person name="Kim J.Y."/>
            <person name="Kim J.S."/>
        </authorList>
    </citation>
    <scope>NUCLEOTIDE SEQUENCE [LARGE SCALE GENOMIC DNA]</scope>
    <source>
        <strain evidence="9">CBA4604</strain>
    </source>
</reference>
<dbReference type="InterPro" id="IPR011577">
    <property type="entry name" value="Cyt_b561_bac/Ni-Hgenase"/>
</dbReference>
<dbReference type="RefSeq" id="WP_101498622.1">
    <property type="nucleotide sequence ID" value="NZ_CP025583.1"/>
</dbReference>
<keyword evidence="9" id="KW-1185">Reference proteome</keyword>
<dbReference type="InterPro" id="IPR016174">
    <property type="entry name" value="Di-haem_cyt_TM"/>
</dbReference>
<evidence type="ECO:0000259" key="7">
    <source>
        <dbReference type="Pfam" id="PF01292"/>
    </source>
</evidence>
<keyword evidence="3 6" id="KW-0812">Transmembrane</keyword>
<dbReference type="GO" id="GO:0009055">
    <property type="term" value="F:electron transfer activity"/>
    <property type="evidence" value="ECO:0007669"/>
    <property type="project" value="InterPro"/>
</dbReference>
<evidence type="ECO:0000256" key="1">
    <source>
        <dbReference type="ARBA" id="ARBA00004651"/>
    </source>
</evidence>
<feature type="transmembrane region" description="Helical" evidence="6">
    <location>
        <begin position="52"/>
        <end position="70"/>
    </location>
</feature>
<dbReference type="Proteomes" id="UP000234882">
    <property type="component" value="Chromosome"/>
</dbReference>
<feature type="transmembrane region" description="Helical" evidence="6">
    <location>
        <begin position="21"/>
        <end position="40"/>
    </location>
</feature>
<feature type="transmembrane region" description="Helical" evidence="6">
    <location>
        <begin position="106"/>
        <end position="125"/>
    </location>
</feature>
<accession>A0A2K9MC77</accession>
<name>A0A2K9MC77_9RHOB</name>
<dbReference type="KEGG" id="paru:CYR75_02060"/>
<dbReference type="GO" id="GO:0005886">
    <property type="term" value="C:plasma membrane"/>
    <property type="evidence" value="ECO:0007669"/>
    <property type="project" value="UniProtKB-SubCell"/>
</dbReference>
<sequence>MTRPDPDLPAGVEVQPVWDPLLRTFHWLLAFCVVTTWLLGKFGPANMWLHFWFGYAIIGLVVFRLIWGLVGPRHARFTSFIRGPGAVRSYLGHMFRREPSYWPGHNPLGALSVIAMLAVLILQAATGLVSDPDDYINVGPLASEVSRSTSRAAVGWHHLGALAILILTVLHVGIIAFYRWWKREDLVRPMLTGAKLVRRRDER</sequence>
<evidence type="ECO:0000313" key="8">
    <source>
        <dbReference type="EMBL" id="AUM73238.1"/>
    </source>
</evidence>
<dbReference type="PANTHER" id="PTHR30485">
    <property type="entry name" value="NI/FE-HYDROGENASE 1 B-TYPE CYTOCHROME SUBUNIT"/>
    <property type="match status" value="1"/>
</dbReference>
<dbReference type="Gene3D" id="1.20.950.20">
    <property type="entry name" value="Transmembrane di-heme cytochromes, Chain C"/>
    <property type="match status" value="1"/>
</dbReference>
<dbReference type="SUPFAM" id="SSF81342">
    <property type="entry name" value="Transmembrane di-heme cytochromes"/>
    <property type="match status" value="1"/>
</dbReference>
<protein>
    <submittedName>
        <fullName evidence="8">Cytochrome B</fullName>
    </submittedName>
</protein>
<proteinExistence type="predicted"/>
<dbReference type="GO" id="GO:0020037">
    <property type="term" value="F:heme binding"/>
    <property type="evidence" value="ECO:0007669"/>
    <property type="project" value="TreeGrafter"/>
</dbReference>
<evidence type="ECO:0000256" key="2">
    <source>
        <dbReference type="ARBA" id="ARBA00022475"/>
    </source>
</evidence>
<feature type="transmembrane region" description="Helical" evidence="6">
    <location>
        <begin position="159"/>
        <end position="181"/>
    </location>
</feature>
<evidence type="ECO:0000256" key="3">
    <source>
        <dbReference type="ARBA" id="ARBA00022692"/>
    </source>
</evidence>
<dbReference type="GO" id="GO:0022904">
    <property type="term" value="P:respiratory electron transport chain"/>
    <property type="evidence" value="ECO:0007669"/>
    <property type="project" value="InterPro"/>
</dbReference>